<organism evidence="1 2">
    <name type="scientific">Methylobacterium aquaticum</name>
    <dbReference type="NCBI Taxonomy" id="270351"/>
    <lineage>
        <taxon>Bacteria</taxon>
        <taxon>Pseudomonadati</taxon>
        <taxon>Pseudomonadota</taxon>
        <taxon>Alphaproteobacteria</taxon>
        <taxon>Hyphomicrobiales</taxon>
        <taxon>Methylobacteriaceae</taxon>
        <taxon>Methylobacterium</taxon>
    </lineage>
</organism>
<dbReference type="Proteomes" id="UP000061432">
    <property type="component" value="Plasmid pMaq22A_4p"/>
</dbReference>
<protein>
    <submittedName>
        <fullName evidence="1">Uncharacterized protein</fullName>
    </submittedName>
</protein>
<name>A0A0C6FCG9_9HYPH</name>
<evidence type="ECO:0000313" key="1">
    <source>
        <dbReference type="EMBL" id="BAQ50396.1"/>
    </source>
</evidence>
<proteinExistence type="predicted"/>
<geneLocation type="plasmid" evidence="2">
    <name>pMaq22A_4p DNA</name>
</geneLocation>
<reference evidence="2" key="2">
    <citation type="submission" date="2015-01" db="EMBL/GenBank/DDBJ databases">
        <title>Complete genome sequence of Methylobacterium aquaticum strain 22A.</title>
        <authorList>
            <person name="Tani A."/>
            <person name="Ogura Y."/>
            <person name="Hayashi T."/>
        </authorList>
    </citation>
    <scope>NUCLEOTIDE SEQUENCE [LARGE SCALE GENOMIC DNA]</scope>
    <source>
        <strain evidence="2">MA-22A</strain>
        <plasmid evidence="2">Plasmid pMaq22A_4p DNA</plasmid>
    </source>
</reference>
<dbReference type="EMBL" id="AP014708">
    <property type="protein sequence ID" value="BAQ50396.1"/>
    <property type="molecule type" value="Genomic_DNA"/>
</dbReference>
<sequence>MTSVAPSPERAHAPALREAVRLLDCLIGSADADPRTRGTAFEVTLTVPVFDRLTVWLKAGPIAAPYAPGALAAAQREAARLLRAVFGCLQRIRPAPTGGLRLTFEWDNDLHDRVMVWGTALEDHEILDEDDEDGADREPPDYSLSRLALEPGVPQEMAGLVLGLYAVQDLGAEDEDEPVCICAA</sequence>
<dbReference type="AlphaFoldDB" id="A0A0C6FCG9"/>
<evidence type="ECO:0000313" key="2">
    <source>
        <dbReference type="Proteomes" id="UP000061432"/>
    </source>
</evidence>
<dbReference type="PATRIC" id="fig|270351.10.peg.7585"/>
<keyword evidence="1" id="KW-0614">Plasmid</keyword>
<dbReference type="KEGG" id="maqu:Maq22A_4p60210"/>
<accession>A0A0C6FCG9</accession>
<reference evidence="1 2" key="1">
    <citation type="journal article" date="2015" name="Genome Announc.">
        <title>Complete Genome Sequence of Methylobacterium aquaticum Strain 22A, Isolated from Racomitrium japonicum Moss.</title>
        <authorList>
            <person name="Tani A."/>
            <person name="Ogura Y."/>
            <person name="Hayashi T."/>
            <person name="Kimbara K."/>
        </authorList>
    </citation>
    <scope>NUCLEOTIDE SEQUENCE [LARGE SCALE GENOMIC DNA]</scope>
    <source>
        <strain evidence="1 2">MA-22A</strain>
        <plasmid evidence="2">Plasmid pMaq22A_4p DNA</plasmid>
    </source>
</reference>
<gene>
    <name evidence="1" type="ORF">Maq22A_4p60210</name>
</gene>